<organism evidence="7 8">
    <name type="scientific">Streptomyces cremeus</name>
    <dbReference type="NCBI Taxonomy" id="66881"/>
    <lineage>
        <taxon>Bacteria</taxon>
        <taxon>Bacillati</taxon>
        <taxon>Actinomycetota</taxon>
        <taxon>Actinomycetes</taxon>
        <taxon>Kitasatosporales</taxon>
        <taxon>Streptomycetaceae</taxon>
        <taxon>Streptomyces</taxon>
    </lineage>
</organism>
<feature type="transmembrane region" description="Helical" evidence="6">
    <location>
        <begin position="31"/>
        <end position="56"/>
    </location>
</feature>
<feature type="transmembrane region" description="Helical" evidence="6">
    <location>
        <begin position="62"/>
        <end position="83"/>
    </location>
</feature>
<dbReference type="Gene3D" id="1.20.1250.20">
    <property type="entry name" value="MFS general substrate transporter like domains"/>
    <property type="match status" value="1"/>
</dbReference>
<feature type="transmembrane region" description="Helical" evidence="6">
    <location>
        <begin position="329"/>
        <end position="346"/>
    </location>
</feature>
<feature type="transmembrane region" description="Helical" evidence="6">
    <location>
        <begin position="273"/>
        <end position="294"/>
    </location>
</feature>
<dbReference type="Proteomes" id="UP001589718">
    <property type="component" value="Unassembled WGS sequence"/>
</dbReference>
<sequence length="432" mass="44799">MSAQPTEGATDGTAPDAAAARRVLFTSRRFLVLWAAMLVSSAGTFFLLLTASSWLLTEGGSGLGAAAVFGFQWILPVVLVGVVRKVCEGPRLRRTVVYAELGGAAVSLAIGVFLGADLIVAVLGCFLVRGLLEGITKTARVVYARQLFGGPDLKLASYTFNNSYYLGSAAGGVLGSLLVGEVSVVTAGAVDAVTFALSACCYRWLPAVSVPRAEGTARRGLPAQVRATLSGRHGLIRAVVYLVLAVGVFQGFHSAARTVVPVRVLGQGESGVMNLQIVAGAALVLGAVTVPVVLRRTTARTHQGPALNGLTAAVLFLVCLTAQPWSLYAAYFGFLFLFEFAFTAAQGEVVQKCPTTDLVALTSFTNAFGTGLLIVCTLLAGALFDVLALSTVGLLYAVLAVASGIALEVFLKTRPVPVRQAQTLAGQEVSAA</sequence>
<evidence type="ECO:0008006" key="9">
    <source>
        <dbReference type="Google" id="ProtNLM"/>
    </source>
</evidence>
<dbReference type="SUPFAM" id="SSF103473">
    <property type="entry name" value="MFS general substrate transporter"/>
    <property type="match status" value="1"/>
</dbReference>
<protein>
    <recommendedName>
        <fullName evidence="9">MFS transporter</fullName>
    </recommendedName>
</protein>
<keyword evidence="3 6" id="KW-0812">Transmembrane</keyword>
<feature type="transmembrane region" description="Helical" evidence="6">
    <location>
        <begin position="386"/>
        <end position="411"/>
    </location>
</feature>
<dbReference type="PANTHER" id="PTHR23513">
    <property type="entry name" value="INTEGRAL MEMBRANE EFFLUX PROTEIN-RELATED"/>
    <property type="match status" value="1"/>
</dbReference>
<dbReference type="RefSeq" id="WP_345218984.1">
    <property type="nucleotide sequence ID" value="NZ_BAAAXE010000001.1"/>
</dbReference>
<evidence type="ECO:0000256" key="5">
    <source>
        <dbReference type="ARBA" id="ARBA00023136"/>
    </source>
</evidence>
<accession>A0ABV5PKE4</accession>
<feature type="transmembrane region" description="Helical" evidence="6">
    <location>
        <begin position="306"/>
        <end position="323"/>
    </location>
</feature>
<proteinExistence type="predicted"/>
<keyword evidence="5 6" id="KW-0472">Membrane</keyword>
<evidence type="ECO:0000313" key="7">
    <source>
        <dbReference type="EMBL" id="MFB9523665.1"/>
    </source>
</evidence>
<gene>
    <name evidence="7" type="ORF">ACFFTU_27330</name>
</gene>
<comment type="subcellular location">
    <subcellularLocation>
        <location evidence="1">Cell membrane</location>
        <topology evidence="1">Multi-pass membrane protein</topology>
    </subcellularLocation>
</comment>
<evidence type="ECO:0000256" key="2">
    <source>
        <dbReference type="ARBA" id="ARBA00022475"/>
    </source>
</evidence>
<comment type="caution">
    <text evidence="7">The sequence shown here is derived from an EMBL/GenBank/DDBJ whole genome shotgun (WGS) entry which is preliminary data.</text>
</comment>
<feature type="transmembrane region" description="Helical" evidence="6">
    <location>
        <begin position="358"/>
        <end position="380"/>
    </location>
</feature>
<evidence type="ECO:0000256" key="4">
    <source>
        <dbReference type="ARBA" id="ARBA00022989"/>
    </source>
</evidence>
<feature type="transmembrane region" description="Helical" evidence="6">
    <location>
        <begin position="234"/>
        <end position="253"/>
    </location>
</feature>
<keyword evidence="4 6" id="KW-1133">Transmembrane helix</keyword>
<dbReference type="EMBL" id="JBHMCR010000019">
    <property type="protein sequence ID" value="MFB9523665.1"/>
    <property type="molecule type" value="Genomic_DNA"/>
</dbReference>
<reference evidence="7 8" key="1">
    <citation type="submission" date="2024-09" db="EMBL/GenBank/DDBJ databases">
        <authorList>
            <person name="Sun Q."/>
            <person name="Mori K."/>
        </authorList>
    </citation>
    <scope>NUCLEOTIDE SEQUENCE [LARGE SCALE GENOMIC DNA]</scope>
    <source>
        <strain evidence="7 8">JCM 4362</strain>
    </source>
</reference>
<evidence type="ECO:0000256" key="6">
    <source>
        <dbReference type="SAM" id="Phobius"/>
    </source>
</evidence>
<keyword evidence="8" id="KW-1185">Reference proteome</keyword>
<name>A0ABV5PKE4_STRCM</name>
<dbReference type="InterPro" id="IPR036259">
    <property type="entry name" value="MFS_trans_sf"/>
</dbReference>
<dbReference type="PANTHER" id="PTHR23513:SF6">
    <property type="entry name" value="MAJOR FACILITATOR SUPERFAMILY ASSOCIATED DOMAIN-CONTAINING PROTEIN"/>
    <property type="match status" value="1"/>
</dbReference>
<keyword evidence="2" id="KW-1003">Cell membrane</keyword>
<evidence type="ECO:0000256" key="1">
    <source>
        <dbReference type="ARBA" id="ARBA00004651"/>
    </source>
</evidence>
<evidence type="ECO:0000256" key="3">
    <source>
        <dbReference type="ARBA" id="ARBA00022692"/>
    </source>
</evidence>
<evidence type="ECO:0000313" key="8">
    <source>
        <dbReference type="Proteomes" id="UP001589718"/>
    </source>
</evidence>